<keyword evidence="2" id="KW-1185">Reference proteome</keyword>
<proteinExistence type="predicted"/>
<evidence type="ECO:0000313" key="2">
    <source>
        <dbReference type="Proteomes" id="UP000297245"/>
    </source>
</evidence>
<name>A0A4S8L281_DENBC</name>
<reference evidence="1 2" key="1">
    <citation type="journal article" date="2019" name="Nat. Ecol. Evol.">
        <title>Megaphylogeny resolves global patterns of mushroom evolution.</title>
        <authorList>
            <person name="Varga T."/>
            <person name="Krizsan K."/>
            <person name="Foldi C."/>
            <person name="Dima B."/>
            <person name="Sanchez-Garcia M."/>
            <person name="Sanchez-Ramirez S."/>
            <person name="Szollosi G.J."/>
            <person name="Szarkandi J.G."/>
            <person name="Papp V."/>
            <person name="Albert L."/>
            <person name="Andreopoulos W."/>
            <person name="Angelini C."/>
            <person name="Antonin V."/>
            <person name="Barry K.W."/>
            <person name="Bougher N.L."/>
            <person name="Buchanan P."/>
            <person name="Buyck B."/>
            <person name="Bense V."/>
            <person name="Catcheside P."/>
            <person name="Chovatia M."/>
            <person name="Cooper J."/>
            <person name="Damon W."/>
            <person name="Desjardin D."/>
            <person name="Finy P."/>
            <person name="Geml J."/>
            <person name="Haridas S."/>
            <person name="Hughes K."/>
            <person name="Justo A."/>
            <person name="Karasinski D."/>
            <person name="Kautmanova I."/>
            <person name="Kiss B."/>
            <person name="Kocsube S."/>
            <person name="Kotiranta H."/>
            <person name="LaButti K.M."/>
            <person name="Lechner B.E."/>
            <person name="Liimatainen K."/>
            <person name="Lipzen A."/>
            <person name="Lukacs Z."/>
            <person name="Mihaltcheva S."/>
            <person name="Morgado L.N."/>
            <person name="Niskanen T."/>
            <person name="Noordeloos M.E."/>
            <person name="Ohm R.A."/>
            <person name="Ortiz-Santana B."/>
            <person name="Ovrebo C."/>
            <person name="Racz N."/>
            <person name="Riley R."/>
            <person name="Savchenko A."/>
            <person name="Shiryaev A."/>
            <person name="Soop K."/>
            <person name="Spirin V."/>
            <person name="Szebenyi C."/>
            <person name="Tomsovsky M."/>
            <person name="Tulloss R.E."/>
            <person name="Uehling J."/>
            <person name="Grigoriev I.V."/>
            <person name="Vagvolgyi C."/>
            <person name="Papp T."/>
            <person name="Martin F.M."/>
            <person name="Miettinen O."/>
            <person name="Hibbett D.S."/>
            <person name="Nagy L.G."/>
        </authorList>
    </citation>
    <scope>NUCLEOTIDE SEQUENCE [LARGE SCALE GENOMIC DNA]</scope>
    <source>
        <strain evidence="1 2">CBS 962.96</strain>
    </source>
</reference>
<dbReference type="Proteomes" id="UP000297245">
    <property type="component" value="Unassembled WGS sequence"/>
</dbReference>
<dbReference type="EMBL" id="ML179723">
    <property type="protein sequence ID" value="THU82549.1"/>
    <property type="molecule type" value="Genomic_DNA"/>
</dbReference>
<evidence type="ECO:0000313" key="1">
    <source>
        <dbReference type="EMBL" id="THU82549.1"/>
    </source>
</evidence>
<sequence length="227" mass="25139">MYMVQLQLNISASSSQSTLQRSLDPFTFSTILFIARPAFLSEPPPPNNLASLIFNNTLDKNTGVTIFLSNPPPASPTTPPTHSSWEPTTTSLVTCTRTRASNQCDPEDPENVLPPSPNKLSLVWVVSDVPSNEIGSKAKGDRNAFRYSHFGDGGDGGKVVVSSEVCEPDDNKPKFRDRSKRQQKFWPTTWYLRYCCTSNDALLAISIPEDVERDEFSINGGGRRARR</sequence>
<gene>
    <name evidence="1" type="ORF">K435DRAFT_872185</name>
</gene>
<dbReference type="AlphaFoldDB" id="A0A4S8L281"/>
<organism evidence="1 2">
    <name type="scientific">Dendrothele bispora (strain CBS 962.96)</name>
    <dbReference type="NCBI Taxonomy" id="1314807"/>
    <lineage>
        <taxon>Eukaryota</taxon>
        <taxon>Fungi</taxon>
        <taxon>Dikarya</taxon>
        <taxon>Basidiomycota</taxon>
        <taxon>Agaricomycotina</taxon>
        <taxon>Agaricomycetes</taxon>
        <taxon>Agaricomycetidae</taxon>
        <taxon>Agaricales</taxon>
        <taxon>Agaricales incertae sedis</taxon>
        <taxon>Dendrothele</taxon>
    </lineage>
</organism>
<accession>A0A4S8L281</accession>
<protein>
    <submittedName>
        <fullName evidence="1">Uncharacterized protein</fullName>
    </submittedName>
</protein>